<evidence type="ECO:0000313" key="4">
    <source>
        <dbReference type="Proteomes" id="UP000076532"/>
    </source>
</evidence>
<dbReference type="OrthoDB" id="3255301at2759"/>
<organism evidence="3 4">
    <name type="scientific">Athelia psychrophila</name>
    <dbReference type="NCBI Taxonomy" id="1759441"/>
    <lineage>
        <taxon>Eukaryota</taxon>
        <taxon>Fungi</taxon>
        <taxon>Dikarya</taxon>
        <taxon>Basidiomycota</taxon>
        <taxon>Agaricomycotina</taxon>
        <taxon>Agaricomycetes</taxon>
        <taxon>Agaricomycetidae</taxon>
        <taxon>Atheliales</taxon>
        <taxon>Atheliaceae</taxon>
        <taxon>Athelia</taxon>
    </lineage>
</organism>
<evidence type="ECO:0000313" key="3">
    <source>
        <dbReference type="EMBL" id="KZP18997.1"/>
    </source>
</evidence>
<name>A0A166HLQ2_9AGAM</name>
<sequence>MSTSPPRSSSPSPTPVGGNGPSMARGKGRRAMKLIEAPANSKASFVLNMTQAEFSRQ</sequence>
<keyword evidence="4" id="KW-1185">Reference proteome</keyword>
<accession>A0A166HLQ2</accession>
<dbReference type="Proteomes" id="UP000076532">
    <property type="component" value="Unassembled WGS sequence"/>
</dbReference>
<dbReference type="EMBL" id="KV417567">
    <property type="protein sequence ID" value="KZP18997.1"/>
    <property type="molecule type" value="Genomic_DNA"/>
</dbReference>
<reference evidence="3 4" key="1">
    <citation type="journal article" date="2016" name="Mol. Biol. Evol.">
        <title>Comparative Genomics of Early-Diverging Mushroom-Forming Fungi Provides Insights into the Origins of Lignocellulose Decay Capabilities.</title>
        <authorList>
            <person name="Nagy L.G."/>
            <person name="Riley R."/>
            <person name="Tritt A."/>
            <person name="Adam C."/>
            <person name="Daum C."/>
            <person name="Floudas D."/>
            <person name="Sun H."/>
            <person name="Yadav J.S."/>
            <person name="Pangilinan J."/>
            <person name="Larsson K.H."/>
            <person name="Matsuura K."/>
            <person name="Barry K."/>
            <person name="Labutti K."/>
            <person name="Kuo R."/>
            <person name="Ohm R.A."/>
            <person name="Bhattacharya S.S."/>
            <person name="Shirouzu T."/>
            <person name="Yoshinaga Y."/>
            <person name="Martin F.M."/>
            <person name="Grigoriev I.V."/>
            <person name="Hibbett D.S."/>
        </authorList>
    </citation>
    <scope>NUCLEOTIDE SEQUENCE [LARGE SCALE GENOMIC DNA]</scope>
    <source>
        <strain evidence="3 4">CBS 109695</strain>
    </source>
</reference>
<dbReference type="EMBL" id="KV417774">
    <property type="protein sequence ID" value="KZP06755.1"/>
    <property type="molecule type" value="Genomic_DNA"/>
</dbReference>
<feature type="compositionally biased region" description="Low complexity" evidence="1">
    <location>
        <begin position="1"/>
        <end position="11"/>
    </location>
</feature>
<evidence type="ECO:0000256" key="1">
    <source>
        <dbReference type="SAM" id="MobiDB-lite"/>
    </source>
</evidence>
<gene>
    <name evidence="3" type="ORF">FIBSPDRAFT_863170</name>
    <name evidence="2" type="ORF">FIBSPDRAFT_876200</name>
</gene>
<evidence type="ECO:0000313" key="2">
    <source>
        <dbReference type="EMBL" id="KZP06755.1"/>
    </source>
</evidence>
<dbReference type="AlphaFoldDB" id="A0A166HLQ2"/>
<protein>
    <submittedName>
        <fullName evidence="3">Uncharacterized protein</fullName>
    </submittedName>
</protein>
<feature type="region of interest" description="Disordered" evidence="1">
    <location>
        <begin position="1"/>
        <end position="29"/>
    </location>
</feature>
<proteinExistence type="predicted"/>